<keyword evidence="2" id="KW-1185">Reference proteome</keyword>
<sequence>MKKPRRNQAIAPTRLLQKNKTRAKKPYRYERIPARVQMF</sequence>
<proteinExistence type="predicted"/>
<protein>
    <submittedName>
        <fullName evidence="1">Uncharacterized protein</fullName>
    </submittedName>
</protein>
<comment type="caution">
    <text evidence="1">The sequence shown here is derived from an EMBL/GenBank/DDBJ whole genome shotgun (WGS) entry which is preliminary data.</text>
</comment>
<organism evidence="1 2">
    <name type="scientific">Alistipes putredinis DSM 17216</name>
    <dbReference type="NCBI Taxonomy" id="445970"/>
    <lineage>
        <taxon>Bacteria</taxon>
        <taxon>Pseudomonadati</taxon>
        <taxon>Bacteroidota</taxon>
        <taxon>Bacteroidia</taxon>
        <taxon>Bacteroidales</taxon>
        <taxon>Rikenellaceae</taxon>
        <taxon>Alistipes</taxon>
    </lineage>
</organism>
<reference evidence="1" key="2">
    <citation type="submission" date="2013-09" db="EMBL/GenBank/DDBJ databases">
        <title>Draft genome sequence of Alistipes putredinis (DSM 17216).</title>
        <authorList>
            <person name="Sudarsanam P."/>
            <person name="Ley R."/>
            <person name="Guruge J."/>
            <person name="Turnbaugh P.J."/>
            <person name="Mahowald M."/>
            <person name="Liep D."/>
            <person name="Gordon J."/>
        </authorList>
    </citation>
    <scope>NUCLEOTIDE SEQUENCE</scope>
    <source>
        <strain evidence="1">DSM 17216</strain>
    </source>
</reference>
<dbReference type="HOGENOM" id="CLU_3303647_0_0_10"/>
<name>B0MW55_9BACT</name>
<dbReference type="Proteomes" id="UP000005819">
    <property type="component" value="Unassembled WGS sequence"/>
</dbReference>
<evidence type="ECO:0000313" key="1">
    <source>
        <dbReference type="EMBL" id="EDS03530.1"/>
    </source>
</evidence>
<reference evidence="1" key="1">
    <citation type="submission" date="2007-10" db="EMBL/GenBank/DDBJ databases">
        <authorList>
            <person name="Fulton L."/>
            <person name="Clifton S."/>
            <person name="Fulton B."/>
            <person name="Xu J."/>
            <person name="Minx P."/>
            <person name="Pepin K.H."/>
            <person name="Johnson M."/>
            <person name="Thiruvilangam P."/>
            <person name="Bhonagiri V."/>
            <person name="Nash W.E."/>
            <person name="Mardis E.R."/>
            <person name="Wilson R.K."/>
        </authorList>
    </citation>
    <scope>NUCLEOTIDE SEQUENCE [LARGE SCALE GENOMIC DNA]</scope>
    <source>
        <strain evidence="1">DSM 17216</strain>
    </source>
</reference>
<dbReference type="EMBL" id="ABFK02000018">
    <property type="protein sequence ID" value="EDS03530.1"/>
    <property type="molecule type" value="Genomic_DNA"/>
</dbReference>
<dbReference type="AlphaFoldDB" id="B0MW55"/>
<evidence type="ECO:0000313" key="2">
    <source>
        <dbReference type="Proteomes" id="UP000005819"/>
    </source>
</evidence>
<accession>B0MW55</accession>
<gene>
    <name evidence="1" type="ORF">ALIPUT_01356</name>
</gene>